<proteinExistence type="inferred from homology"/>
<accession>A0A1F2WQ98</accession>
<feature type="coiled-coil region" evidence="5">
    <location>
        <begin position="145"/>
        <end position="209"/>
    </location>
</feature>
<evidence type="ECO:0000256" key="4">
    <source>
        <dbReference type="HAMAP-Rule" id="MF_00271"/>
    </source>
</evidence>
<dbReference type="GO" id="GO:0046933">
    <property type="term" value="F:proton-transporting ATP synthase activity, rotational mechanism"/>
    <property type="evidence" value="ECO:0007669"/>
    <property type="project" value="UniProtKB-UniRule"/>
</dbReference>
<gene>
    <name evidence="4" type="primary">atpD</name>
    <name evidence="6" type="ORF">A2Y75_00590</name>
</gene>
<evidence type="ECO:0000256" key="3">
    <source>
        <dbReference type="ARBA" id="ARBA00023065"/>
    </source>
</evidence>
<dbReference type="PANTHER" id="PTHR11671">
    <property type="entry name" value="V-TYPE ATP SYNTHASE SUBUNIT D"/>
    <property type="match status" value="1"/>
</dbReference>
<comment type="function">
    <text evidence="4">Produces ATP from ADP in the presence of a proton gradient across the membrane.</text>
</comment>
<name>A0A1F2WQ98_9ACTN</name>
<dbReference type="Pfam" id="PF01813">
    <property type="entry name" value="ATP-synt_D"/>
    <property type="match status" value="1"/>
</dbReference>
<evidence type="ECO:0000313" key="7">
    <source>
        <dbReference type="Proteomes" id="UP000177876"/>
    </source>
</evidence>
<dbReference type="EMBL" id="MELK01000019">
    <property type="protein sequence ID" value="OFW59013.1"/>
    <property type="molecule type" value="Genomic_DNA"/>
</dbReference>
<keyword evidence="3 4" id="KW-0406">Ion transport</keyword>
<comment type="similarity">
    <text evidence="1 4">Belongs to the V-ATPase D subunit family.</text>
</comment>
<dbReference type="InterPro" id="IPR002699">
    <property type="entry name" value="V_ATPase_D"/>
</dbReference>
<dbReference type="AlphaFoldDB" id="A0A1F2WQ98"/>
<keyword evidence="2 4" id="KW-0813">Transport</keyword>
<dbReference type="Proteomes" id="UP000177876">
    <property type="component" value="Unassembled WGS sequence"/>
</dbReference>
<dbReference type="NCBIfam" id="TIGR00309">
    <property type="entry name" value="V_ATPase_subD"/>
    <property type="match status" value="1"/>
</dbReference>
<sequence length="219" mass="24818">MEQVHPTRSELLKRKANRTLADQGMNLLKRKRDALLAEFMPIIDETMRLSLRLERVTADAQYDLAMAKAKDGGPAVRSASYAAQGEVLVDITGTHVMGVPIPVIRKGQSSMRSVLKRGYGITGVSSRVDGTAEKFEEIIDVIIESADIETRLRRLGEELRKTNRRVNALENIVIPDYDDQIKFIQMSLEERAREDIFRLKKVKKALQRKEAERVARLTS</sequence>
<comment type="caution">
    <text evidence="6">The sequence shown here is derived from an EMBL/GenBank/DDBJ whole genome shotgun (WGS) entry which is preliminary data.</text>
</comment>
<organism evidence="6 7">
    <name type="scientific">Candidatus Solincola sediminis</name>
    <dbReference type="NCBI Taxonomy" id="1797199"/>
    <lineage>
        <taxon>Bacteria</taxon>
        <taxon>Bacillati</taxon>
        <taxon>Actinomycetota</taxon>
        <taxon>Candidatus Geothermincolia</taxon>
        <taxon>Candidatus Geothermincolales</taxon>
        <taxon>Candidatus Geothermincolaceae</taxon>
        <taxon>Candidatus Solincola</taxon>
    </lineage>
</organism>
<evidence type="ECO:0000313" key="6">
    <source>
        <dbReference type="EMBL" id="OFW59013.1"/>
    </source>
</evidence>
<dbReference type="HAMAP" id="MF_00271">
    <property type="entry name" value="ATP_synth_D_arch"/>
    <property type="match status" value="1"/>
</dbReference>
<evidence type="ECO:0000256" key="5">
    <source>
        <dbReference type="SAM" id="Coils"/>
    </source>
</evidence>
<dbReference type="GO" id="GO:0046961">
    <property type="term" value="F:proton-transporting ATPase activity, rotational mechanism"/>
    <property type="evidence" value="ECO:0007669"/>
    <property type="project" value="InterPro"/>
</dbReference>
<reference evidence="6 7" key="1">
    <citation type="journal article" date="2016" name="Nat. Commun.">
        <title>Thousands of microbial genomes shed light on interconnected biogeochemical processes in an aquifer system.</title>
        <authorList>
            <person name="Anantharaman K."/>
            <person name="Brown C.T."/>
            <person name="Hug L.A."/>
            <person name="Sharon I."/>
            <person name="Castelle C.J."/>
            <person name="Probst A.J."/>
            <person name="Thomas B.C."/>
            <person name="Singh A."/>
            <person name="Wilkins M.J."/>
            <person name="Karaoz U."/>
            <person name="Brodie E.L."/>
            <person name="Williams K.H."/>
            <person name="Hubbard S.S."/>
            <person name="Banfield J.F."/>
        </authorList>
    </citation>
    <scope>NUCLEOTIDE SEQUENCE [LARGE SCALE GENOMIC DNA]</scope>
</reference>
<protein>
    <recommendedName>
        <fullName evidence="4">V-type ATP synthase subunit D</fullName>
    </recommendedName>
    <alternativeName>
        <fullName evidence="4">V-ATPase subunit D</fullName>
    </alternativeName>
</protein>
<dbReference type="Gene3D" id="1.10.287.3240">
    <property type="match status" value="1"/>
</dbReference>
<evidence type="ECO:0000256" key="2">
    <source>
        <dbReference type="ARBA" id="ARBA00022448"/>
    </source>
</evidence>
<keyword evidence="4" id="KW-0066">ATP synthesis</keyword>
<dbReference type="STRING" id="1797197.A2Y75_00590"/>
<keyword evidence="5" id="KW-0175">Coiled coil</keyword>
<dbReference type="GO" id="GO:0005524">
    <property type="term" value="F:ATP binding"/>
    <property type="evidence" value="ECO:0007669"/>
    <property type="project" value="UniProtKB-UniRule"/>
</dbReference>
<dbReference type="GO" id="GO:0042777">
    <property type="term" value="P:proton motive force-driven plasma membrane ATP synthesis"/>
    <property type="evidence" value="ECO:0007669"/>
    <property type="project" value="UniProtKB-UniRule"/>
</dbReference>
<evidence type="ECO:0000256" key="1">
    <source>
        <dbReference type="ARBA" id="ARBA00005850"/>
    </source>
</evidence>
<keyword evidence="4" id="KW-0375">Hydrogen ion transport</keyword>